<dbReference type="Pfam" id="PF01663">
    <property type="entry name" value="Phosphodiest"/>
    <property type="match status" value="1"/>
</dbReference>
<sequence>MKRKVSLFIILFLSFPSIAWGGTPNHSTDMVISFDGMRHDFLEEYMEQEQMPHFKEVAGRGKTANNIRTIFPSLTSASHAAIATGAAPDATGMVSNELHKPDKKLTGSKSAFYSGLDVEPIWSVARNEGKKTATILFPGSNPKYGNKADYSIYYGKTLAESDFISLEFKKITNDRHSAVFPLKIRKDHNRKVYVIADKQGKFTLSFDKGMQDKEKVSLDEWGSLSYLSEDGEMAGFAFKIKATKPDLSDAKLYRTAVSSGVVKGPKHFKEDIYKHFGYFPVQDDDKALDKKWITRKEYEEISTRFAQWTTDVSLYIKKKYKPDLLFFYYPQIDHESHKYLLSDPRQPGYTSEKSRQYLSYIRWSYKLADEMLGQVLEETNQEDRLFLVSDHGMEPVHSRLSPNEELEKKGLLVKYDNGKINKKKSKVFAVASGSISHVYINLKGREENGIVDHDQYDHIQKEIAAIFNGIEVKEKKIPLSTFFSIAKTQLKDENENLPGSFNSLTETAKMALFNKKIRPYDKVILNGSDNRNKKGEIDHPNAGDIILVAKKGYYMAQGDGNEVMEPRDLGNHGGNPSRKELRPVFLAVGKGIKKGTINAKISTLDIAPTLYKLNGIEPPDFVEGKPIVELTEDA</sequence>
<dbReference type="PANTHER" id="PTHR10151">
    <property type="entry name" value="ECTONUCLEOTIDE PYROPHOSPHATASE/PHOSPHODIESTERASE"/>
    <property type="match status" value="1"/>
</dbReference>
<dbReference type="Gene3D" id="3.40.720.10">
    <property type="entry name" value="Alkaline Phosphatase, subunit A"/>
    <property type="match status" value="1"/>
</dbReference>
<dbReference type="RefSeq" id="WP_118924272.1">
    <property type="nucleotide sequence ID" value="NZ_QWEG01000019.1"/>
</dbReference>
<dbReference type="EMBL" id="QWEG01000019">
    <property type="protein sequence ID" value="RHW32466.1"/>
    <property type="molecule type" value="Genomic_DNA"/>
</dbReference>
<keyword evidence="1" id="KW-0732">Signal</keyword>
<reference evidence="2 3" key="1">
    <citation type="journal article" date="2017" name="Int. J. Syst. Evol. Microbiol.">
        <title>Bacillus notoginsengisoli sp. nov., a novel bacterium isolated from the rhizosphere of Panax notoginseng.</title>
        <authorList>
            <person name="Zhang M.Y."/>
            <person name="Cheng J."/>
            <person name="Cai Y."/>
            <person name="Zhang T.Y."/>
            <person name="Wu Y.Y."/>
            <person name="Manikprabhu D."/>
            <person name="Li W.J."/>
            <person name="Zhang Y.X."/>
        </authorList>
    </citation>
    <scope>NUCLEOTIDE SEQUENCE [LARGE SCALE GENOMIC DNA]</scope>
    <source>
        <strain evidence="2 3">JCM 30743</strain>
    </source>
</reference>
<accession>A0A417YHP4</accession>
<evidence type="ECO:0000313" key="2">
    <source>
        <dbReference type="EMBL" id="RHW32466.1"/>
    </source>
</evidence>
<feature type="chain" id="PRO_5038926624" evidence="1">
    <location>
        <begin position="20"/>
        <end position="634"/>
    </location>
</feature>
<dbReference type="PANTHER" id="PTHR10151:SF120">
    <property type="entry name" value="BIS(5'-ADENOSYL)-TRIPHOSPHATASE"/>
    <property type="match status" value="1"/>
</dbReference>
<gene>
    <name evidence="2" type="ORF">D1B31_21320</name>
</gene>
<keyword evidence="3" id="KW-1185">Reference proteome</keyword>
<dbReference type="GO" id="GO:0016787">
    <property type="term" value="F:hydrolase activity"/>
    <property type="evidence" value="ECO:0007669"/>
    <property type="project" value="UniProtKB-ARBA"/>
</dbReference>
<evidence type="ECO:0000313" key="3">
    <source>
        <dbReference type="Proteomes" id="UP000284416"/>
    </source>
</evidence>
<dbReference type="InterPro" id="IPR002591">
    <property type="entry name" value="Phosphodiest/P_Trfase"/>
</dbReference>
<feature type="signal peptide" evidence="1">
    <location>
        <begin position="1"/>
        <end position="19"/>
    </location>
</feature>
<dbReference type="OrthoDB" id="9779418at2"/>
<dbReference type="Proteomes" id="UP000284416">
    <property type="component" value="Unassembled WGS sequence"/>
</dbReference>
<dbReference type="SUPFAM" id="SSF53649">
    <property type="entry name" value="Alkaline phosphatase-like"/>
    <property type="match status" value="1"/>
</dbReference>
<comment type="caution">
    <text evidence="2">The sequence shown here is derived from an EMBL/GenBank/DDBJ whole genome shotgun (WGS) entry which is preliminary data.</text>
</comment>
<name>A0A417YHP4_9BACI</name>
<dbReference type="AlphaFoldDB" id="A0A417YHP4"/>
<protein>
    <submittedName>
        <fullName evidence="2">Alkaline phosphatase family protein</fullName>
    </submittedName>
</protein>
<evidence type="ECO:0000256" key="1">
    <source>
        <dbReference type="SAM" id="SignalP"/>
    </source>
</evidence>
<proteinExistence type="predicted"/>
<dbReference type="InterPro" id="IPR017850">
    <property type="entry name" value="Alkaline_phosphatase_core_sf"/>
</dbReference>
<organism evidence="2 3">
    <name type="scientific">Neobacillus notoginsengisoli</name>
    <dbReference type="NCBI Taxonomy" id="1578198"/>
    <lineage>
        <taxon>Bacteria</taxon>
        <taxon>Bacillati</taxon>
        <taxon>Bacillota</taxon>
        <taxon>Bacilli</taxon>
        <taxon>Bacillales</taxon>
        <taxon>Bacillaceae</taxon>
        <taxon>Neobacillus</taxon>
    </lineage>
</organism>